<dbReference type="PROSITE" id="PS50005">
    <property type="entry name" value="TPR"/>
    <property type="match status" value="2"/>
</dbReference>
<dbReference type="Pfam" id="PF13181">
    <property type="entry name" value="TPR_8"/>
    <property type="match status" value="2"/>
</dbReference>
<dbReference type="PANTHER" id="PTHR43630:SF2">
    <property type="entry name" value="GLYCOSYLTRANSFERASE"/>
    <property type="match status" value="1"/>
</dbReference>
<evidence type="ECO:0000259" key="2">
    <source>
        <dbReference type="Pfam" id="PF00535"/>
    </source>
</evidence>
<dbReference type="Gene3D" id="3.90.550.10">
    <property type="entry name" value="Spore Coat Polysaccharide Biosynthesis Protein SpsA, Chain A"/>
    <property type="match status" value="1"/>
</dbReference>
<evidence type="ECO:0000313" key="3">
    <source>
        <dbReference type="EMBL" id="MBM7618362.1"/>
    </source>
</evidence>
<dbReference type="CDD" id="cd02511">
    <property type="entry name" value="Beta4Glucosyltransferase"/>
    <property type="match status" value="1"/>
</dbReference>
<keyword evidence="4" id="KW-1185">Reference proteome</keyword>
<name>A0ABS2NV50_9BACI</name>
<organism evidence="3 4">
    <name type="scientific">Sutcliffiella tianshenii</name>
    <dbReference type="NCBI Taxonomy" id="1463404"/>
    <lineage>
        <taxon>Bacteria</taxon>
        <taxon>Bacillati</taxon>
        <taxon>Bacillota</taxon>
        <taxon>Bacilli</taxon>
        <taxon>Bacillales</taxon>
        <taxon>Bacillaceae</taxon>
        <taxon>Sutcliffiella</taxon>
    </lineage>
</organism>
<comment type="caution">
    <text evidence="3">The sequence shown here is derived from an EMBL/GenBank/DDBJ whole genome shotgun (WGS) entry which is preliminary data.</text>
</comment>
<sequence>MIIKDEEKVLNRCLDSVKDIVDEIIVIDTGSTDNSKKVAALYTEKIYDYCWNDDFSKARNFAASKASGKWIIVLDADEYVDKESFMMFKKDLEEKEVEENIFITQIVNFMGVEGEGTSLNYHERIYRNNSMIYYYRSVHEMLKHSDSKEVRGIASFQIFHTGYLESNMKKKRDSQRNLNILKMKRAKEPMDYYFLGNEYYSLKKYDLAISYYKKGFQKKKSINSDWIPKLLVKLISSLQLANRHQEAKNIINDSMKVYPSLVDFKYLKGKMYLDQKKNNKAILIFEDVLAKKEKFQANFSEDFLEYLPHGHLGELYEETDEFNLAVHHYSKAISLNDQNNYLWVRLITLLAKKSSIEDIINFLNNNVLTRKSMTYKRFATIILSVPILEVRQLILLLDFSNELTPLEKESIELKSYLLHKKINLIAEQLTKKSVTEINIILNGPVFKLIDLIYISIKSDSNYLKSVLYEICKEKAILNILDSIFKGKSIKINEKEEKILRALYIECDVYDDKELIQILNNRKYRRNITTQLMR</sequence>
<proteinExistence type="predicted"/>
<evidence type="ECO:0000256" key="1">
    <source>
        <dbReference type="PROSITE-ProRule" id="PRU00339"/>
    </source>
</evidence>
<dbReference type="Gene3D" id="1.25.40.10">
    <property type="entry name" value="Tetratricopeptide repeat domain"/>
    <property type="match status" value="1"/>
</dbReference>
<protein>
    <submittedName>
        <fullName evidence="3">Glycosyltransferase involved in cell wall biosynthesis</fullName>
    </submittedName>
</protein>
<gene>
    <name evidence="3" type="ORF">JOC95_000204</name>
</gene>
<dbReference type="InterPro" id="IPR011990">
    <property type="entry name" value="TPR-like_helical_dom_sf"/>
</dbReference>
<keyword evidence="1" id="KW-0802">TPR repeat</keyword>
<accession>A0ABS2NV50</accession>
<evidence type="ECO:0000313" key="4">
    <source>
        <dbReference type="Proteomes" id="UP000737402"/>
    </source>
</evidence>
<reference evidence="3 4" key="1">
    <citation type="submission" date="2021-01" db="EMBL/GenBank/DDBJ databases">
        <title>Genomic Encyclopedia of Type Strains, Phase IV (KMG-IV): sequencing the most valuable type-strain genomes for metagenomic binning, comparative biology and taxonomic classification.</title>
        <authorList>
            <person name="Goeker M."/>
        </authorList>
    </citation>
    <scope>NUCLEOTIDE SEQUENCE [LARGE SCALE GENOMIC DNA]</scope>
    <source>
        <strain evidence="3 4">DSM 25879</strain>
    </source>
</reference>
<dbReference type="Proteomes" id="UP000737402">
    <property type="component" value="Unassembled WGS sequence"/>
</dbReference>
<feature type="repeat" description="TPR" evidence="1">
    <location>
        <begin position="306"/>
        <end position="339"/>
    </location>
</feature>
<dbReference type="EMBL" id="JAFBED010000001">
    <property type="protein sequence ID" value="MBM7618362.1"/>
    <property type="molecule type" value="Genomic_DNA"/>
</dbReference>
<dbReference type="PANTHER" id="PTHR43630">
    <property type="entry name" value="POLY-BETA-1,6-N-ACETYL-D-GLUCOSAMINE SYNTHASE"/>
    <property type="match status" value="1"/>
</dbReference>
<feature type="domain" description="Glycosyltransferase 2-like" evidence="2">
    <location>
        <begin position="2"/>
        <end position="97"/>
    </location>
</feature>
<dbReference type="InterPro" id="IPR001173">
    <property type="entry name" value="Glyco_trans_2-like"/>
</dbReference>
<dbReference type="Pfam" id="PF00535">
    <property type="entry name" value="Glycos_transf_2"/>
    <property type="match status" value="1"/>
</dbReference>
<dbReference type="InterPro" id="IPR019734">
    <property type="entry name" value="TPR_rpt"/>
</dbReference>
<dbReference type="SMART" id="SM00028">
    <property type="entry name" value="TPR"/>
    <property type="match status" value="4"/>
</dbReference>
<dbReference type="SUPFAM" id="SSF48452">
    <property type="entry name" value="TPR-like"/>
    <property type="match status" value="1"/>
</dbReference>
<feature type="repeat" description="TPR" evidence="1">
    <location>
        <begin position="189"/>
        <end position="222"/>
    </location>
</feature>
<dbReference type="SUPFAM" id="SSF53448">
    <property type="entry name" value="Nucleotide-diphospho-sugar transferases"/>
    <property type="match status" value="1"/>
</dbReference>
<dbReference type="InterPro" id="IPR029044">
    <property type="entry name" value="Nucleotide-diphossugar_trans"/>
</dbReference>